<dbReference type="EMBL" id="BAABJR010000005">
    <property type="protein sequence ID" value="GAA5207318.1"/>
    <property type="molecule type" value="Genomic_DNA"/>
</dbReference>
<keyword evidence="2" id="KW-1185">Reference proteome</keyword>
<name>A0ABP9T2E3_9ACTN</name>
<evidence type="ECO:0000313" key="2">
    <source>
        <dbReference type="Proteomes" id="UP001499878"/>
    </source>
</evidence>
<gene>
    <name evidence="1" type="ORF">GCM10023323_22340</name>
</gene>
<reference evidence="2" key="1">
    <citation type="journal article" date="2019" name="Int. J. Syst. Evol. Microbiol.">
        <title>The Global Catalogue of Microorganisms (GCM) 10K type strain sequencing project: providing services to taxonomists for standard genome sequencing and annotation.</title>
        <authorList>
            <consortium name="The Broad Institute Genomics Platform"/>
            <consortium name="The Broad Institute Genome Sequencing Center for Infectious Disease"/>
            <person name="Wu L."/>
            <person name="Ma J."/>
        </authorList>
    </citation>
    <scope>NUCLEOTIDE SEQUENCE [LARGE SCALE GENOMIC DNA]</scope>
    <source>
        <strain evidence="2">JCM 18306</strain>
    </source>
</reference>
<protein>
    <submittedName>
        <fullName evidence="1">Uncharacterized protein</fullName>
    </submittedName>
</protein>
<accession>A0ABP9T2E3</accession>
<dbReference type="RefSeq" id="WP_345629122.1">
    <property type="nucleotide sequence ID" value="NZ_BAABJR010000005.1"/>
</dbReference>
<evidence type="ECO:0000313" key="1">
    <source>
        <dbReference type="EMBL" id="GAA5207318.1"/>
    </source>
</evidence>
<proteinExistence type="predicted"/>
<dbReference type="Proteomes" id="UP001499878">
    <property type="component" value="Unassembled WGS sequence"/>
</dbReference>
<organism evidence="1 2">
    <name type="scientific">Streptomyces thinghirensis</name>
    <dbReference type="NCBI Taxonomy" id="551547"/>
    <lineage>
        <taxon>Bacteria</taxon>
        <taxon>Bacillati</taxon>
        <taxon>Actinomycetota</taxon>
        <taxon>Actinomycetes</taxon>
        <taxon>Kitasatosporales</taxon>
        <taxon>Streptomycetaceae</taxon>
        <taxon>Streptomyces</taxon>
    </lineage>
</organism>
<comment type="caution">
    <text evidence="1">The sequence shown here is derived from an EMBL/GenBank/DDBJ whole genome shotgun (WGS) entry which is preliminary data.</text>
</comment>
<sequence length="119" mass="12924">MTAEHHDARTREDLERLAAFLAPIIVSKRTPGDTLAKPARTDPFNVAAEVELNLMPPGTYADGRVVIYASMEQACRIGGDAHGYAIGGSLVHVTIFDVDGPRHRSRPQCCPGLGYLPQR</sequence>